<evidence type="ECO:0000256" key="9">
    <source>
        <dbReference type="SAM" id="MobiDB-lite"/>
    </source>
</evidence>
<evidence type="ECO:0000256" key="8">
    <source>
        <dbReference type="ARBA" id="ARBA00033627"/>
    </source>
</evidence>
<keyword evidence="5 10" id="KW-0812">Transmembrane</keyword>
<dbReference type="GO" id="GO:0008273">
    <property type="term" value="F:calcium, potassium:sodium antiporter activity"/>
    <property type="evidence" value="ECO:0007669"/>
    <property type="project" value="TreeGrafter"/>
</dbReference>
<reference evidence="13" key="2">
    <citation type="submission" date="2025-08" db="UniProtKB">
        <authorList>
            <consortium name="Ensembl"/>
        </authorList>
    </citation>
    <scope>IDENTIFICATION</scope>
</reference>
<dbReference type="FunFam" id="1.20.1420.30:FF:000005">
    <property type="entry name" value="sodium/potassium/calcium exchanger 3 isoform X1"/>
    <property type="match status" value="1"/>
</dbReference>
<keyword evidence="3" id="KW-0050">Antiport</keyword>
<keyword evidence="4" id="KW-0813">Transport</keyword>
<feature type="signal peptide" evidence="11">
    <location>
        <begin position="1"/>
        <end position="21"/>
    </location>
</feature>
<dbReference type="GeneTree" id="ENSGT01030000234532"/>
<dbReference type="InterPro" id="IPR044880">
    <property type="entry name" value="NCX_ion-bd_dom_sf"/>
</dbReference>
<feature type="transmembrane region" description="Helical" evidence="10">
    <location>
        <begin position="312"/>
        <end position="334"/>
    </location>
</feature>
<feature type="domain" description="Sodium/calcium exchanger membrane region" evidence="12">
    <location>
        <begin position="88"/>
        <end position="204"/>
    </location>
</feature>
<feature type="transmembrane region" description="Helical" evidence="10">
    <location>
        <begin position="411"/>
        <end position="429"/>
    </location>
</feature>
<evidence type="ECO:0000256" key="2">
    <source>
        <dbReference type="ARBA" id="ARBA00005364"/>
    </source>
</evidence>
<name>A0AAY4B2Q1_9TELE</name>
<accession>A0AAY4B2Q1</accession>
<feature type="region of interest" description="Disordered" evidence="9">
    <location>
        <begin position="214"/>
        <end position="243"/>
    </location>
</feature>
<dbReference type="FunFam" id="1.20.1420.30:FF:000037">
    <property type="entry name" value="Predicted protein"/>
    <property type="match status" value="1"/>
</dbReference>
<evidence type="ECO:0000256" key="1">
    <source>
        <dbReference type="ARBA" id="ARBA00004141"/>
    </source>
</evidence>
<comment type="catalytic activity">
    <reaction evidence="8">
        <text>Ca(2+)(out) + K(+)(out) + 4 Na(+)(in) = Ca(2+)(in) + K(+)(in) + 4 Na(+)(out)</text>
        <dbReference type="Rhea" id="RHEA:69967"/>
        <dbReference type="ChEBI" id="CHEBI:29101"/>
        <dbReference type="ChEBI" id="CHEBI:29103"/>
        <dbReference type="ChEBI" id="CHEBI:29108"/>
    </reaction>
</comment>
<reference evidence="13" key="3">
    <citation type="submission" date="2025-09" db="UniProtKB">
        <authorList>
            <consortium name="Ensembl"/>
        </authorList>
    </citation>
    <scope>IDENTIFICATION</scope>
</reference>
<evidence type="ECO:0000256" key="5">
    <source>
        <dbReference type="ARBA" id="ARBA00022692"/>
    </source>
</evidence>
<organism evidence="13 14">
    <name type="scientific">Denticeps clupeoides</name>
    <name type="common">denticle herring</name>
    <dbReference type="NCBI Taxonomy" id="299321"/>
    <lineage>
        <taxon>Eukaryota</taxon>
        <taxon>Metazoa</taxon>
        <taxon>Chordata</taxon>
        <taxon>Craniata</taxon>
        <taxon>Vertebrata</taxon>
        <taxon>Euteleostomi</taxon>
        <taxon>Actinopterygii</taxon>
        <taxon>Neopterygii</taxon>
        <taxon>Teleostei</taxon>
        <taxon>Clupei</taxon>
        <taxon>Clupeiformes</taxon>
        <taxon>Denticipitoidei</taxon>
        <taxon>Denticipitidae</taxon>
        <taxon>Denticeps</taxon>
    </lineage>
</organism>
<dbReference type="Ensembl" id="ENSDCDT00010016139.1">
    <property type="protein sequence ID" value="ENSDCDP00010015289.1"/>
    <property type="gene ID" value="ENSDCDG00010006988.1"/>
</dbReference>
<comment type="subcellular location">
    <subcellularLocation>
        <location evidence="1">Membrane</location>
        <topology evidence="1">Multi-pass membrane protein</topology>
    </subcellularLocation>
</comment>
<feature type="transmembrane region" description="Helical" evidence="10">
    <location>
        <begin position="384"/>
        <end position="402"/>
    </location>
</feature>
<proteinExistence type="inferred from homology"/>
<sequence>MLLVQLLFICTILFIAWCASAVLSGTGRGLAAEGWAPASADHPGRRLMAAEVENGTEPKNCTAPAVHEFPEDIFTNQERKKGAVLLHIFAALYMFLALAIVCDDYFVTSLEKICEKLHLSEDVAGATFMAAGSSAPELFASIIGVFITHGDVGVGTIVGSAVFNILCIIGVCGLFAGQVVLLTKYSVFRDSLYYTFSVVALIAVSSSKGTNVTEKTQNKIKGEKEKARRNGERRKGSGAGRHRGATNKLKWLVSWPILLLLYVTVPNCAKARWERCFMLSFILSTLWIAAFSYVMVWMVTIIGYTLGIPDVIMGITFLAAGTSVPDCIASLIVARQGLGDMAVSNTVGSNVFDILVGLGVPWAIKTMAVNFGSEVQINSKGLVYSVVLLLGSVALTVLGIHVNRWRLDFKLGVYVMVLYGVFLCFSILIEYNIFTFVNLPMCQEDL</sequence>
<dbReference type="InterPro" id="IPR004481">
    <property type="entry name" value="K/Na/Ca-exchanger"/>
</dbReference>
<dbReference type="PANTHER" id="PTHR10846:SF21">
    <property type="entry name" value="SODIUM_POTASSIUM_CALCIUM EXCHANGER 4"/>
    <property type="match status" value="1"/>
</dbReference>
<keyword evidence="11" id="KW-0732">Signal</keyword>
<gene>
    <name evidence="13" type="primary">slc24a4a</name>
</gene>
<keyword evidence="6 10" id="KW-1133">Transmembrane helix</keyword>
<dbReference type="GO" id="GO:0006874">
    <property type="term" value="P:intracellular calcium ion homeostasis"/>
    <property type="evidence" value="ECO:0007669"/>
    <property type="project" value="TreeGrafter"/>
</dbReference>
<comment type="similarity">
    <text evidence="2">Belongs to the Ca(2+):cation antiporter (CaCA) (TC 2.A.19) family. SLC24A subfamily.</text>
</comment>
<protein>
    <recommendedName>
        <fullName evidence="12">Sodium/calcium exchanger membrane region domain-containing protein</fullName>
    </recommendedName>
</protein>
<evidence type="ECO:0000256" key="6">
    <source>
        <dbReference type="ARBA" id="ARBA00022989"/>
    </source>
</evidence>
<evidence type="ECO:0000256" key="3">
    <source>
        <dbReference type="ARBA" id="ARBA00022449"/>
    </source>
</evidence>
<keyword evidence="14" id="KW-1185">Reference proteome</keyword>
<evidence type="ECO:0000256" key="11">
    <source>
        <dbReference type="SAM" id="SignalP"/>
    </source>
</evidence>
<keyword evidence="4" id="KW-0106">Calcium</keyword>
<evidence type="ECO:0000256" key="4">
    <source>
        <dbReference type="ARBA" id="ARBA00022568"/>
    </source>
</evidence>
<feature type="transmembrane region" description="Helical" evidence="10">
    <location>
        <begin position="153"/>
        <end position="180"/>
    </location>
</feature>
<feature type="chain" id="PRO_5044247701" description="Sodium/calcium exchanger membrane region domain-containing protein" evidence="11">
    <location>
        <begin position="22"/>
        <end position="446"/>
    </location>
</feature>
<feature type="domain" description="Sodium/calcium exchanger membrane region" evidence="12">
    <location>
        <begin position="279"/>
        <end position="427"/>
    </location>
</feature>
<reference evidence="13 14" key="1">
    <citation type="submission" date="2020-06" db="EMBL/GenBank/DDBJ databases">
        <authorList>
            <consortium name="Wellcome Sanger Institute Data Sharing"/>
        </authorList>
    </citation>
    <scope>NUCLEOTIDE SEQUENCE [LARGE SCALE GENOMIC DNA]</scope>
</reference>
<dbReference type="InterPro" id="IPR004837">
    <property type="entry name" value="NaCa_Exmemb"/>
</dbReference>
<keyword evidence="7 10" id="KW-0472">Membrane</keyword>
<feature type="transmembrane region" description="Helical" evidence="10">
    <location>
        <begin position="281"/>
        <end position="306"/>
    </location>
</feature>
<feature type="compositionally biased region" description="Basic and acidic residues" evidence="9">
    <location>
        <begin position="216"/>
        <end position="235"/>
    </location>
</feature>
<dbReference type="Pfam" id="PF01699">
    <property type="entry name" value="Na_Ca_ex"/>
    <property type="match status" value="2"/>
</dbReference>
<evidence type="ECO:0000313" key="13">
    <source>
        <dbReference type="Ensembl" id="ENSDCDP00010015289.1"/>
    </source>
</evidence>
<feature type="transmembrane region" description="Helical" evidence="10">
    <location>
        <begin position="84"/>
        <end position="102"/>
    </location>
</feature>
<evidence type="ECO:0000313" key="14">
    <source>
        <dbReference type="Proteomes" id="UP000694580"/>
    </source>
</evidence>
<dbReference type="GO" id="GO:0005886">
    <property type="term" value="C:plasma membrane"/>
    <property type="evidence" value="ECO:0007669"/>
    <property type="project" value="TreeGrafter"/>
</dbReference>
<feature type="transmembrane region" description="Helical" evidence="10">
    <location>
        <begin position="346"/>
        <end position="364"/>
    </location>
</feature>
<dbReference type="GO" id="GO:0005262">
    <property type="term" value="F:calcium channel activity"/>
    <property type="evidence" value="ECO:0007669"/>
    <property type="project" value="TreeGrafter"/>
</dbReference>
<keyword evidence="4" id="KW-0406">Ion transport</keyword>
<evidence type="ECO:0000259" key="12">
    <source>
        <dbReference type="Pfam" id="PF01699"/>
    </source>
</evidence>
<dbReference type="PANTHER" id="PTHR10846">
    <property type="entry name" value="SODIUM/POTASSIUM/CALCIUM EXCHANGER"/>
    <property type="match status" value="1"/>
</dbReference>
<dbReference type="AlphaFoldDB" id="A0AAY4B2Q1"/>
<feature type="transmembrane region" description="Helical" evidence="10">
    <location>
        <begin position="192"/>
        <end position="209"/>
    </location>
</feature>
<dbReference type="Gene3D" id="1.20.1420.30">
    <property type="entry name" value="NCX, central ion-binding region"/>
    <property type="match status" value="1"/>
</dbReference>
<feature type="transmembrane region" description="Helical" evidence="10">
    <location>
        <begin position="123"/>
        <end position="147"/>
    </location>
</feature>
<evidence type="ECO:0000256" key="10">
    <source>
        <dbReference type="SAM" id="Phobius"/>
    </source>
</evidence>
<dbReference type="Proteomes" id="UP000694580">
    <property type="component" value="Chromosome 1"/>
</dbReference>
<evidence type="ECO:0000256" key="7">
    <source>
        <dbReference type="ARBA" id="ARBA00023136"/>
    </source>
</evidence>
<keyword evidence="4" id="KW-0109">Calcium transport</keyword>